<organism evidence="2 3">
    <name type="scientific">Evtepia gabavorous</name>
    <dbReference type="NCBI Taxonomy" id="2211183"/>
    <lineage>
        <taxon>Bacteria</taxon>
        <taxon>Bacillati</taxon>
        <taxon>Bacillota</taxon>
        <taxon>Clostridia</taxon>
        <taxon>Eubacteriales</taxon>
        <taxon>Evtepia</taxon>
    </lineage>
</organism>
<evidence type="ECO:0000313" key="3">
    <source>
        <dbReference type="Proteomes" id="UP000260649"/>
    </source>
</evidence>
<feature type="signal peptide" evidence="1">
    <location>
        <begin position="1"/>
        <end position="24"/>
    </location>
</feature>
<dbReference type="GeneID" id="97995174"/>
<evidence type="ECO:0008006" key="4">
    <source>
        <dbReference type="Google" id="ProtNLM"/>
    </source>
</evidence>
<dbReference type="AlphaFoldDB" id="A0A3E2B4I2"/>
<comment type="caution">
    <text evidence="2">The sequence shown here is derived from an EMBL/GenBank/DDBJ whole genome shotgun (WGS) entry which is preliminary data.</text>
</comment>
<protein>
    <recommendedName>
        <fullName evidence="4">DUF4825 domain-containing protein</fullName>
    </recommendedName>
</protein>
<accession>A0A3E2B4I2</accession>
<feature type="chain" id="PRO_5017647493" description="DUF4825 domain-containing protein" evidence="1">
    <location>
        <begin position="25"/>
        <end position="378"/>
    </location>
</feature>
<dbReference type="Proteomes" id="UP000260649">
    <property type="component" value="Unassembled WGS sequence"/>
</dbReference>
<gene>
    <name evidence="2" type="ORF">DV520_05415</name>
</gene>
<keyword evidence="3" id="KW-1185">Reference proteome</keyword>
<keyword evidence="1" id="KW-0732">Signal</keyword>
<proteinExistence type="predicted"/>
<evidence type="ECO:0000256" key="1">
    <source>
        <dbReference type="SAM" id="SignalP"/>
    </source>
</evidence>
<sequence length="378" mass="42147">MKSKRRLGICLAVGILVLAVSAAAAFGSVNGYARYKQAVKDLLLREDNFTVQAQTHLSVDGERLLSVQMDYAKAGLNSAYHSREDHGGESHQEYRTVLDGVRTRFAGDSSFYSCESIERGEAFSNLLGYDVDNEMERRLVDFAETAVDLVLGELKNNVVQLGTEGDETIYQVRVARSQIPTLLNAGLSLFVYDNVGVPVSRFLTYEDEIGLLFQRYEAVTGETLPEEFRAKYASGDYDDAWYQANRRLIERLDTFSTDWNAPYWTLFEKKDQGVLYVKADGSVQDYDTVQAFLTDHPEQKYHYLEYYMGGSAALCDVVCTFRVNGAGKLTANQIQANLKTTDSAGGSHAMQMVLDLTITDYGTTTVAPLDVGDRVMRS</sequence>
<reference evidence="2 3" key="1">
    <citation type="submission" date="2018-07" db="EMBL/GenBank/DDBJ databases">
        <title>GABA Modulating Bacteria of the Human Gut Microbiota.</title>
        <authorList>
            <person name="Strandwitz P."/>
            <person name="Kim K.H."/>
            <person name="Terekhova D."/>
            <person name="Liu J.K."/>
            <person name="Sharma A."/>
            <person name="Levering J."/>
            <person name="Mcdonald D."/>
            <person name="Dietrich D."/>
            <person name="Ramadhar T.R."/>
            <person name="Lekbua A."/>
            <person name="Mroue N."/>
            <person name="Liston C."/>
            <person name="Stewart E.J."/>
            <person name="Dubin M.J."/>
            <person name="Zengler K."/>
            <person name="Knight R."/>
            <person name="Gilbert J.A."/>
            <person name="Clardy J."/>
            <person name="Lewis K."/>
        </authorList>
    </citation>
    <scope>NUCLEOTIDE SEQUENCE [LARGE SCALE GENOMIC DNA]</scope>
    <source>
        <strain evidence="2 3">KLE1738</strain>
    </source>
</reference>
<name>A0A3E2B4I2_9FIRM</name>
<evidence type="ECO:0000313" key="2">
    <source>
        <dbReference type="EMBL" id="RFT06891.1"/>
    </source>
</evidence>
<dbReference type="RefSeq" id="WP_117142044.1">
    <property type="nucleotide sequence ID" value="NZ_CAKXKJ010000006.1"/>
</dbReference>
<dbReference type="OrthoDB" id="2820357at2"/>
<dbReference type="EMBL" id="QQRQ01000006">
    <property type="protein sequence ID" value="RFT06891.1"/>
    <property type="molecule type" value="Genomic_DNA"/>
</dbReference>